<protein>
    <submittedName>
        <fullName evidence="2">Methyltransferase</fullName>
    </submittedName>
</protein>
<dbReference type="Gene3D" id="3.40.50.150">
    <property type="entry name" value="Vaccinia Virus protein VP39"/>
    <property type="match status" value="1"/>
</dbReference>
<keyword evidence="3" id="KW-1185">Reference proteome</keyword>
<evidence type="ECO:0000313" key="3">
    <source>
        <dbReference type="Proteomes" id="UP000216913"/>
    </source>
</evidence>
<dbReference type="Pfam" id="PF08241">
    <property type="entry name" value="Methyltransf_11"/>
    <property type="match status" value="1"/>
</dbReference>
<evidence type="ECO:0000259" key="1">
    <source>
        <dbReference type="Pfam" id="PF08241"/>
    </source>
</evidence>
<comment type="caution">
    <text evidence="2">The sequence shown here is derived from an EMBL/GenBank/DDBJ whole genome shotgun (WGS) entry which is preliminary data.</text>
</comment>
<dbReference type="EMBL" id="NEVP01000005">
    <property type="protein sequence ID" value="OZI52846.1"/>
    <property type="molecule type" value="Genomic_DNA"/>
</dbReference>
<organism evidence="2 3">
    <name type="scientific">Bordetella genomosp. 5</name>
    <dbReference type="NCBI Taxonomy" id="1395608"/>
    <lineage>
        <taxon>Bacteria</taxon>
        <taxon>Pseudomonadati</taxon>
        <taxon>Pseudomonadota</taxon>
        <taxon>Betaproteobacteria</taxon>
        <taxon>Burkholderiales</taxon>
        <taxon>Alcaligenaceae</taxon>
        <taxon>Bordetella</taxon>
    </lineage>
</organism>
<dbReference type="InterPro" id="IPR029063">
    <property type="entry name" value="SAM-dependent_MTases_sf"/>
</dbReference>
<dbReference type="GO" id="GO:0032259">
    <property type="term" value="P:methylation"/>
    <property type="evidence" value="ECO:0007669"/>
    <property type="project" value="UniProtKB-KW"/>
</dbReference>
<sequence length="184" mass="21118">MWEFPEADDGYASAREHDLDTPLPSNCQQYDAVVCGEALHLVRNPGLLLDGFVQAVRPGGRIIITTPNTWNLASRLQYFLRGYHSGFRPCVGLKRGDYIPYFPFSFPQLHLFLDSAGLQDIQLHEVNEPKPRRMRERLLALPAKMYLSGRRRRAADAYERDYWTQAARDQALHGRWLVMSGKKG</sequence>
<feature type="domain" description="Methyltransferase type 11" evidence="1">
    <location>
        <begin position="18"/>
        <end position="64"/>
    </location>
</feature>
<gene>
    <name evidence="2" type="ORF">CAL25_08785</name>
</gene>
<keyword evidence="2" id="KW-0489">Methyltransferase</keyword>
<dbReference type="SUPFAM" id="SSF53335">
    <property type="entry name" value="S-adenosyl-L-methionine-dependent methyltransferases"/>
    <property type="match status" value="1"/>
</dbReference>
<dbReference type="AlphaFoldDB" id="A0A261TT63"/>
<dbReference type="InterPro" id="IPR013216">
    <property type="entry name" value="Methyltransf_11"/>
</dbReference>
<reference evidence="2 3" key="1">
    <citation type="submission" date="2017-05" db="EMBL/GenBank/DDBJ databases">
        <title>Complete and WGS of Bordetella genogroups.</title>
        <authorList>
            <person name="Spilker T."/>
            <person name="LiPuma J."/>
        </authorList>
    </citation>
    <scope>NUCLEOTIDE SEQUENCE [LARGE SCALE GENOMIC DNA]</scope>
    <source>
        <strain evidence="2 3">AU10456</strain>
    </source>
</reference>
<keyword evidence="2" id="KW-0808">Transferase</keyword>
<proteinExistence type="predicted"/>
<accession>A0A261TT63</accession>
<evidence type="ECO:0000313" key="2">
    <source>
        <dbReference type="EMBL" id="OZI52846.1"/>
    </source>
</evidence>
<dbReference type="GO" id="GO:0008757">
    <property type="term" value="F:S-adenosylmethionine-dependent methyltransferase activity"/>
    <property type="evidence" value="ECO:0007669"/>
    <property type="project" value="InterPro"/>
</dbReference>
<dbReference type="Proteomes" id="UP000216913">
    <property type="component" value="Unassembled WGS sequence"/>
</dbReference>
<name>A0A261TT63_9BORD</name>